<feature type="coiled-coil region" evidence="1">
    <location>
        <begin position="8"/>
        <end position="35"/>
    </location>
</feature>
<reference evidence="2 3" key="1">
    <citation type="submission" date="2019-02" db="EMBL/GenBank/DDBJ databases">
        <title>Bacterial novel species Mucilaginibacter sp. 17JY9-4 isolated from soil.</title>
        <authorList>
            <person name="Jung H.-Y."/>
        </authorList>
    </citation>
    <scope>NUCLEOTIDE SEQUENCE [LARGE SCALE GENOMIC DNA]</scope>
    <source>
        <strain evidence="2 3">17JY9-4</strain>
    </source>
</reference>
<gene>
    <name evidence="2" type="ORF">EWM62_19075</name>
</gene>
<dbReference type="AlphaFoldDB" id="A0A4V1ZBC3"/>
<comment type="caution">
    <text evidence="2">The sequence shown here is derived from an EMBL/GenBank/DDBJ whole genome shotgun (WGS) entry which is preliminary data.</text>
</comment>
<evidence type="ECO:0000313" key="3">
    <source>
        <dbReference type="Proteomes" id="UP000293331"/>
    </source>
</evidence>
<sequence>MANYNSVTDNEIEQAKKYKDALDELQKSVVGLNSKLPSFADGLKAGLQGIGEKLPPLVEVSNFDLKLGKNSSCEANLIFKQVYYN</sequence>
<proteinExistence type="predicted"/>
<dbReference type="EMBL" id="SEWG01000013">
    <property type="protein sequence ID" value="RYU85629.1"/>
    <property type="molecule type" value="Genomic_DNA"/>
</dbReference>
<dbReference type="RefSeq" id="WP_129878277.1">
    <property type="nucleotide sequence ID" value="NZ_SEWG01000013.1"/>
</dbReference>
<organism evidence="2 3">
    <name type="scientific">Mucilaginibacter terrigena</name>
    <dbReference type="NCBI Taxonomy" id="2492395"/>
    <lineage>
        <taxon>Bacteria</taxon>
        <taxon>Pseudomonadati</taxon>
        <taxon>Bacteroidota</taxon>
        <taxon>Sphingobacteriia</taxon>
        <taxon>Sphingobacteriales</taxon>
        <taxon>Sphingobacteriaceae</taxon>
        <taxon>Mucilaginibacter</taxon>
    </lineage>
</organism>
<accession>A0A4V1ZBC3</accession>
<keyword evidence="1" id="KW-0175">Coiled coil</keyword>
<dbReference type="Proteomes" id="UP000293331">
    <property type="component" value="Unassembled WGS sequence"/>
</dbReference>
<keyword evidence="3" id="KW-1185">Reference proteome</keyword>
<evidence type="ECO:0000313" key="2">
    <source>
        <dbReference type="EMBL" id="RYU85629.1"/>
    </source>
</evidence>
<name>A0A4V1ZBC3_9SPHI</name>
<protein>
    <submittedName>
        <fullName evidence="2">Uncharacterized protein</fullName>
    </submittedName>
</protein>
<evidence type="ECO:0000256" key="1">
    <source>
        <dbReference type="SAM" id="Coils"/>
    </source>
</evidence>